<dbReference type="Pfam" id="PF01106">
    <property type="entry name" value="NifU"/>
    <property type="match status" value="2"/>
</dbReference>
<feature type="chain" id="PRO_5005602451" evidence="2">
    <location>
        <begin position="24"/>
        <end position="233"/>
    </location>
</feature>
<dbReference type="PANTHER" id="PTHR11178:SF25">
    <property type="entry name" value="NIFU-LIKE PROTEIN 3, CHLOROPLASTIC"/>
    <property type="match status" value="1"/>
</dbReference>
<dbReference type="InterPro" id="IPR034904">
    <property type="entry name" value="FSCA_dom_sf"/>
</dbReference>
<dbReference type="Gene3D" id="3.30.300.130">
    <property type="entry name" value="Fe-S cluster assembly (FSCA)"/>
    <property type="match status" value="2"/>
</dbReference>
<sequence>MVIPLPLLAMGALVLSSSRPVLTRPSRSELASAAITMRTHRHPLLCATKEAVVSPFVEAAPAKDAAAAPAAPNGSKTGPLELTLPNVELVLDEMRPYLIADGGNVAVRSIEGGVVKLELQGACGSCPSSTMTMKMGLERGLLERFPTIVSVEQVAQEGPVLDEAGIEAVLQEIRPFLKMTGGTVELRSLQGDGLQPTARLSITGSGATINSVRVEIAQRLKRKFPTLANVEWE</sequence>
<feature type="signal peptide" evidence="2">
    <location>
        <begin position="1"/>
        <end position="23"/>
    </location>
</feature>
<organism evidence="4 5">
    <name type="scientific">Chrysochromulina tobinii</name>
    <dbReference type="NCBI Taxonomy" id="1460289"/>
    <lineage>
        <taxon>Eukaryota</taxon>
        <taxon>Haptista</taxon>
        <taxon>Haptophyta</taxon>
        <taxon>Prymnesiophyceae</taxon>
        <taxon>Prymnesiales</taxon>
        <taxon>Chrysochromulinaceae</taxon>
        <taxon>Chrysochromulina</taxon>
    </lineage>
</organism>
<comment type="similarity">
    <text evidence="1">Belongs to the NifU family.</text>
</comment>
<reference evidence="5" key="1">
    <citation type="journal article" date="2015" name="PLoS Genet.">
        <title>Genome Sequence and Transcriptome Analyses of Chrysochromulina tobin: Metabolic Tools for Enhanced Algal Fitness in the Prominent Order Prymnesiales (Haptophyceae).</title>
        <authorList>
            <person name="Hovde B.T."/>
            <person name="Deodato C.R."/>
            <person name="Hunsperger H.M."/>
            <person name="Ryken S.A."/>
            <person name="Yost W."/>
            <person name="Jha R.K."/>
            <person name="Patterson J."/>
            <person name="Monnat R.J. Jr."/>
            <person name="Barlow S.B."/>
            <person name="Starkenburg S.R."/>
            <person name="Cattolico R.A."/>
        </authorList>
    </citation>
    <scope>NUCLEOTIDE SEQUENCE</scope>
    <source>
        <strain evidence="5">CCMP291</strain>
    </source>
</reference>
<comment type="caution">
    <text evidence="4">The sequence shown here is derived from an EMBL/GenBank/DDBJ whole genome shotgun (WGS) entry which is preliminary data.</text>
</comment>
<dbReference type="PANTHER" id="PTHR11178">
    <property type="entry name" value="IRON-SULFUR CLUSTER SCAFFOLD PROTEIN NFU-RELATED"/>
    <property type="match status" value="1"/>
</dbReference>
<dbReference type="GO" id="GO:0005739">
    <property type="term" value="C:mitochondrion"/>
    <property type="evidence" value="ECO:0007669"/>
    <property type="project" value="TreeGrafter"/>
</dbReference>
<dbReference type="GO" id="GO:0009536">
    <property type="term" value="C:plastid"/>
    <property type="evidence" value="ECO:0007669"/>
    <property type="project" value="UniProtKB-ARBA"/>
</dbReference>
<name>A0A0M0K961_9EUKA</name>
<accession>A0A0M0K961</accession>
<gene>
    <name evidence="4" type="ORF">Ctob_012921</name>
</gene>
<keyword evidence="5" id="KW-1185">Reference proteome</keyword>
<dbReference type="GO" id="GO:0016226">
    <property type="term" value="P:iron-sulfur cluster assembly"/>
    <property type="evidence" value="ECO:0007669"/>
    <property type="project" value="InterPro"/>
</dbReference>
<evidence type="ECO:0000256" key="2">
    <source>
        <dbReference type="SAM" id="SignalP"/>
    </source>
</evidence>
<dbReference type="FunFam" id="3.30.300.130:FF:000003">
    <property type="entry name" value="NifU-like protein 3, chloroplastic"/>
    <property type="match status" value="1"/>
</dbReference>
<dbReference type="InterPro" id="IPR001075">
    <property type="entry name" value="NIF_FeS_clus_asmbl_NifU_C"/>
</dbReference>
<keyword evidence="2" id="KW-0732">Signal</keyword>
<dbReference type="OrthoDB" id="565552at2759"/>
<feature type="domain" description="NIF system FeS cluster assembly NifU C-terminal" evidence="3">
    <location>
        <begin position="166"/>
        <end position="231"/>
    </location>
</feature>
<dbReference type="SUPFAM" id="SSF117916">
    <property type="entry name" value="Fe-S cluster assembly (FSCA) domain-like"/>
    <property type="match status" value="2"/>
</dbReference>
<protein>
    <submittedName>
        <fullName evidence="4">Nifu-like protein chloroplastic-like protein</fullName>
    </submittedName>
</protein>
<evidence type="ECO:0000313" key="4">
    <source>
        <dbReference type="EMBL" id="KOO35339.1"/>
    </source>
</evidence>
<evidence type="ECO:0000256" key="1">
    <source>
        <dbReference type="ARBA" id="ARBA00006420"/>
    </source>
</evidence>
<evidence type="ECO:0000259" key="3">
    <source>
        <dbReference type="Pfam" id="PF01106"/>
    </source>
</evidence>
<dbReference type="GO" id="GO:0051536">
    <property type="term" value="F:iron-sulfur cluster binding"/>
    <property type="evidence" value="ECO:0007669"/>
    <property type="project" value="InterPro"/>
</dbReference>
<evidence type="ECO:0000313" key="5">
    <source>
        <dbReference type="Proteomes" id="UP000037460"/>
    </source>
</evidence>
<dbReference type="Proteomes" id="UP000037460">
    <property type="component" value="Unassembled WGS sequence"/>
</dbReference>
<proteinExistence type="inferred from homology"/>
<feature type="domain" description="NIF system FeS cluster assembly NifU C-terminal" evidence="3">
    <location>
        <begin position="87"/>
        <end position="152"/>
    </location>
</feature>
<dbReference type="GO" id="GO:0005506">
    <property type="term" value="F:iron ion binding"/>
    <property type="evidence" value="ECO:0007669"/>
    <property type="project" value="InterPro"/>
</dbReference>
<dbReference type="AlphaFoldDB" id="A0A0M0K961"/>
<dbReference type="EMBL" id="JWZX01000905">
    <property type="protein sequence ID" value="KOO35339.1"/>
    <property type="molecule type" value="Genomic_DNA"/>
</dbReference>
<dbReference type="GO" id="GO:0005198">
    <property type="term" value="F:structural molecule activity"/>
    <property type="evidence" value="ECO:0007669"/>
    <property type="project" value="UniProtKB-ARBA"/>
</dbReference>